<feature type="compositionally biased region" description="Basic residues" evidence="1">
    <location>
        <begin position="11"/>
        <end position="22"/>
    </location>
</feature>
<reference evidence="2 3" key="2">
    <citation type="submission" date="2017-10" db="EMBL/GenBank/DDBJ databases">
        <title>Extensive intraspecific genome diversity in a model arbuscular mycorrhizal fungus.</title>
        <authorList>
            <person name="Chen E.C.H."/>
            <person name="Morin E."/>
            <person name="Baudet D."/>
            <person name="Noel J."/>
            <person name="Ndikumana S."/>
            <person name="Charron P."/>
            <person name="St-Onge C."/>
            <person name="Giorgi J."/>
            <person name="Grigoriev I.V."/>
            <person name="Roux C."/>
            <person name="Martin F.M."/>
            <person name="Corradi N."/>
        </authorList>
    </citation>
    <scope>NUCLEOTIDE SEQUENCE [LARGE SCALE GENOMIC DNA]</scope>
    <source>
        <strain evidence="2 3">C2</strain>
    </source>
</reference>
<evidence type="ECO:0000313" key="3">
    <source>
        <dbReference type="Proteomes" id="UP000233469"/>
    </source>
</evidence>
<organism evidence="2 3">
    <name type="scientific">Rhizophagus irregularis</name>
    <dbReference type="NCBI Taxonomy" id="588596"/>
    <lineage>
        <taxon>Eukaryota</taxon>
        <taxon>Fungi</taxon>
        <taxon>Fungi incertae sedis</taxon>
        <taxon>Mucoromycota</taxon>
        <taxon>Glomeromycotina</taxon>
        <taxon>Glomeromycetes</taxon>
        <taxon>Glomerales</taxon>
        <taxon>Glomeraceae</taxon>
        <taxon>Rhizophagus</taxon>
    </lineage>
</organism>
<evidence type="ECO:0000313" key="2">
    <source>
        <dbReference type="EMBL" id="PKK78249.1"/>
    </source>
</evidence>
<accession>A0A2N1NWI4</accession>
<name>A0A2N1NWI4_9GLOM</name>
<comment type="caution">
    <text evidence="2">The sequence shown here is derived from an EMBL/GenBank/DDBJ whole genome shotgun (WGS) entry which is preliminary data.</text>
</comment>
<dbReference type="AlphaFoldDB" id="A0A2N1NWI4"/>
<proteinExistence type="predicted"/>
<gene>
    <name evidence="2" type="ORF">RhiirC2_770402</name>
</gene>
<evidence type="ECO:0000256" key="1">
    <source>
        <dbReference type="SAM" id="MobiDB-lite"/>
    </source>
</evidence>
<reference evidence="2 3" key="1">
    <citation type="submission" date="2016-04" db="EMBL/GenBank/DDBJ databases">
        <title>Genome analyses suggest a sexual origin of heterokaryosis in a supposedly ancient asexual fungus.</title>
        <authorList>
            <person name="Ropars J."/>
            <person name="Sedzielewska K."/>
            <person name="Noel J."/>
            <person name="Charron P."/>
            <person name="Farinelli L."/>
            <person name="Marton T."/>
            <person name="Kruger M."/>
            <person name="Pelin A."/>
            <person name="Brachmann A."/>
            <person name="Corradi N."/>
        </authorList>
    </citation>
    <scope>NUCLEOTIDE SEQUENCE [LARGE SCALE GENOMIC DNA]</scope>
    <source>
        <strain evidence="2 3">C2</strain>
    </source>
</reference>
<dbReference type="EMBL" id="LLXL01000090">
    <property type="protein sequence ID" value="PKK78249.1"/>
    <property type="molecule type" value="Genomic_DNA"/>
</dbReference>
<dbReference type="Proteomes" id="UP000233469">
    <property type="component" value="Unassembled WGS sequence"/>
</dbReference>
<protein>
    <submittedName>
        <fullName evidence="2">Uncharacterized protein</fullName>
    </submittedName>
</protein>
<feature type="region of interest" description="Disordered" evidence="1">
    <location>
        <begin position="1"/>
        <end position="27"/>
    </location>
</feature>
<sequence length="86" mass="9726">MVTSMPSQMPFRRKHKKKKKLNSLKDLEASKSVSKLKPTPIAKKKKTKNVKDTEKKEALYIITGYQPTGPALANVNDIIIYDIPLT</sequence>
<dbReference type="VEuPathDB" id="FungiDB:FUN_005195"/>